<name>A0A9J6P7I2_9CLOT</name>
<gene>
    <name evidence="2" type="ORF">KDK92_17230</name>
</gene>
<dbReference type="GO" id="GO:0003700">
    <property type="term" value="F:DNA-binding transcription factor activity"/>
    <property type="evidence" value="ECO:0007669"/>
    <property type="project" value="InterPro"/>
</dbReference>
<protein>
    <submittedName>
        <fullName evidence="2">Winged helix-turn-helix transcriptional regulator</fullName>
    </submittedName>
</protein>
<dbReference type="RefSeq" id="WP_250860600.1">
    <property type="nucleotide sequence ID" value="NZ_JAGSOJ010000004.1"/>
</dbReference>
<evidence type="ECO:0000259" key="1">
    <source>
        <dbReference type="PROSITE" id="PS50987"/>
    </source>
</evidence>
<dbReference type="AlphaFoldDB" id="A0A9J6P7I2"/>
<feature type="domain" description="HTH arsR-type" evidence="1">
    <location>
        <begin position="265"/>
        <end position="360"/>
    </location>
</feature>
<dbReference type="InterPro" id="IPR036390">
    <property type="entry name" value="WH_DNA-bd_sf"/>
</dbReference>
<sequence length="367" mass="43438">MKIIINNELGKILDFIYYPYMGRFHNELERNQFFDDIDIEIDECKDLTKDIQKKMKNHYEVIEQFYSQEFNPITLIIGQNILIESNSIEEYLNSALDQDEDTIRKNLLKILMFKIGKKDMINSAVEEEKHKDKDFMLSTVKNTSISPSMKWNMFCAIEDPVKYIQDYVEFMRKIKPEFDKLWIQGEKEIGEYREGFVKKLEKDGIEFLNSIVDDFFDKENTQNTTGVLALSYVCGDMIMIREIEDTMILHWGYKVEEMFSKMKERKEFELEKRLRILKTLGDKTKYKMLKLIAENPEISAYEIINELEVTGATVSYHINLMSTYKILKVTKANKKNSYEIDKSTLEDLIQGIIEDFDLQDIIKSEVE</sequence>
<dbReference type="SMART" id="SM00418">
    <property type="entry name" value="HTH_ARSR"/>
    <property type="match status" value="1"/>
</dbReference>
<dbReference type="Gene3D" id="1.10.10.10">
    <property type="entry name" value="Winged helix-like DNA-binding domain superfamily/Winged helix DNA-binding domain"/>
    <property type="match status" value="1"/>
</dbReference>
<organism evidence="2 3">
    <name type="scientific">Oceanirhabdus seepicola</name>
    <dbReference type="NCBI Taxonomy" id="2828781"/>
    <lineage>
        <taxon>Bacteria</taxon>
        <taxon>Bacillati</taxon>
        <taxon>Bacillota</taxon>
        <taxon>Clostridia</taxon>
        <taxon>Eubacteriales</taxon>
        <taxon>Clostridiaceae</taxon>
        <taxon>Oceanirhabdus</taxon>
    </lineage>
</organism>
<dbReference type="InterPro" id="IPR036388">
    <property type="entry name" value="WH-like_DNA-bd_sf"/>
</dbReference>
<keyword evidence="3" id="KW-1185">Reference proteome</keyword>
<accession>A0A9J6P7I2</accession>
<comment type="caution">
    <text evidence="2">The sequence shown here is derived from an EMBL/GenBank/DDBJ whole genome shotgun (WGS) entry which is preliminary data.</text>
</comment>
<reference evidence="2" key="1">
    <citation type="journal article" date="2021" name="mSystems">
        <title>Bacteria and Archaea Synergistically Convert Glycine Betaine to Biogenic Methane in the Formosa Cold Seep of the South China Sea.</title>
        <authorList>
            <person name="Li L."/>
            <person name="Zhang W."/>
            <person name="Zhang S."/>
            <person name="Song L."/>
            <person name="Sun Q."/>
            <person name="Zhang H."/>
            <person name="Xiang H."/>
            <person name="Dong X."/>
        </authorList>
    </citation>
    <scope>NUCLEOTIDE SEQUENCE</scope>
    <source>
        <strain evidence="2">ZWT</strain>
    </source>
</reference>
<evidence type="ECO:0000313" key="3">
    <source>
        <dbReference type="Proteomes" id="UP001056429"/>
    </source>
</evidence>
<reference evidence="2" key="2">
    <citation type="submission" date="2021-04" db="EMBL/GenBank/DDBJ databases">
        <authorList>
            <person name="Dong X."/>
        </authorList>
    </citation>
    <scope>NUCLEOTIDE SEQUENCE</scope>
    <source>
        <strain evidence="2">ZWT</strain>
    </source>
</reference>
<dbReference type="EMBL" id="JAGSOJ010000004">
    <property type="protein sequence ID" value="MCM1991480.1"/>
    <property type="molecule type" value="Genomic_DNA"/>
</dbReference>
<dbReference type="SUPFAM" id="SSF46785">
    <property type="entry name" value="Winged helix' DNA-binding domain"/>
    <property type="match status" value="1"/>
</dbReference>
<dbReference type="InterPro" id="IPR011991">
    <property type="entry name" value="ArsR-like_HTH"/>
</dbReference>
<dbReference type="CDD" id="cd00090">
    <property type="entry name" value="HTH_ARSR"/>
    <property type="match status" value="1"/>
</dbReference>
<dbReference type="PROSITE" id="PS50987">
    <property type="entry name" value="HTH_ARSR_2"/>
    <property type="match status" value="1"/>
</dbReference>
<proteinExistence type="predicted"/>
<evidence type="ECO:0000313" key="2">
    <source>
        <dbReference type="EMBL" id="MCM1991480.1"/>
    </source>
</evidence>
<dbReference type="InterPro" id="IPR001845">
    <property type="entry name" value="HTH_ArsR_DNA-bd_dom"/>
</dbReference>
<dbReference type="Proteomes" id="UP001056429">
    <property type="component" value="Unassembled WGS sequence"/>
</dbReference>